<evidence type="ECO:0000313" key="3">
    <source>
        <dbReference type="EMBL" id="KAK3946903.1"/>
    </source>
</evidence>
<evidence type="ECO:0000313" key="4">
    <source>
        <dbReference type="Proteomes" id="UP001303222"/>
    </source>
</evidence>
<reference evidence="3" key="2">
    <citation type="submission" date="2023-06" db="EMBL/GenBank/DDBJ databases">
        <authorList>
            <consortium name="Lawrence Berkeley National Laboratory"/>
            <person name="Mondo S.J."/>
            <person name="Hensen N."/>
            <person name="Bonometti L."/>
            <person name="Westerberg I."/>
            <person name="Brannstrom I.O."/>
            <person name="Guillou S."/>
            <person name="Cros-Aarteil S."/>
            <person name="Calhoun S."/>
            <person name="Haridas S."/>
            <person name="Kuo A."/>
            <person name="Pangilinan J."/>
            <person name="Riley R."/>
            <person name="Labutti K."/>
            <person name="Andreopoulos B."/>
            <person name="Lipzen A."/>
            <person name="Chen C."/>
            <person name="Yanf M."/>
            <person name="Daum C."/>
            <person name="Ng V."/>
            <person name="Clum A."/>
            <person name="Steindorff A."/>
            <person name="Ohm R."/>
            <person name="Martin F."/>
            <person name="Silar P."/>
            <person name="Natvig D."/>
            <person name="Lalanne C."/>
            <person name="Gautier V."/>
            <person name="Ament-Velasquez S.L."/>
            <person name="Kruys A."/>
            <person name="Hutchinson M.I."/>
            <person name="Powell A.J."/>
            <person name="Barry K."/>
            <person name="Miller A.N."/>
            <person name="Grigoriev I.V."/>
            <person name="Debuchy R."/>
            <person name="Gladieux P."/>
            <person name="Thoren M.H."/>
            <person name="Johannesson H."/>
        </authorList>
    </citation>
    <scope>NUCLEOTIDE SEQUENCE</scope>
    <source>
        <strain evidence="3">CBS 626.80</strain>
    </source>
</reference>
<comment type="caution">
    <text evidence="3">The sequence shown here is derived from an EMBL/GenBank/DDBJ whole genome shotgun (WGS) entry which is preliminary data.</text>
</comment>
<reference evidence="3" key="1">
    <citation type="journal article" date="2023" name="Mol. Phylogenet. Evol.">
        <title>Genome-scale phylogeny and comparative genomics of the fungal order Sordariales.</title>
        <authorList>
            <person name="Hensen N."/>
            <person name="Bonometti L."/>
            <person name="Westerberg I."/>
            <person name="Brannstrom I.O."/>
            <person name="Guillou S."/>
            <person name="Cros-Aarteil S."/>
            <person name="Calhoun S."/>
            <person name="Haridas S."/>
            <person name="Kuo A."/>
            <person name="Mondo S."/>
            <person name="Pangilinan J."/>
            <person name="Riley R."/>
            <person name="LaButti K."/>
            <person name="Andreopoulos B."/>
            <person name="Lipzen A."/>
            <person name="Chen C."/>
            <person name="Yan M."/>
            <person name="Daum C."/>
            <person name="Ng V."/>
            <person name="Clum A."/>
            <person name="Steindorff A."/>
            <person name="Ohm R.A."/>
            <person name="Martin F."/>
            <person name="Silar P."/>
            <person name="Natvig D.O."/>
            <person name="Lalanne C."/>
            <person name="Gautier V."/>
            <person name="Ament-Velasquez S.L."/>
            <person name="Kruys A."/>
            <person name="Hutchinson M.I."/>
            <person name="Powell A.J."/>
            <person name="Barry K."/>
            <person name="Miller A.N."/>
            <person name="Grigoriev I.V."/>
            <person name="Debuchy R."/>
            <person name="Gladieux P."/>
            <person name="Hiltunen Thoren M."/>
            <person name="Johannesson H."/>
        </authorList>
    </citation>
    <scope>NUCLEOTIDE SEQUENCE</scope>
    <source>
        <strain evidence="3">CBS 626.80</strain>
    </source>
</reference>
<accession>A0AAN6NLB6</accession>
<evidence type="ECO:0000256" key="2">
    <source>
        <dbReference type="SAM" id="SignalP"/>
    </source>
</evidence>
<sequence length="249" mass="27371">MKPHLVSPPLVVLMFILLYFVPVTSALALPPPIVRNQQTLKAISPNVHGIHGVVNVTSAGIKTLPDKHITSTPTVIDHAGVGVSPPPTTCAPSTGCSTQESKPPIKSILLKSLKTAFHTAVKAVKEKMPNTFFVKAIHPESSRLGDVRFLRHVVEVTEPAAGHWTFKYQLNTSTDNTTQPSKEHSKEHEHGGNVQPKRDVDNVDKINAIKEMNQMNQMNPNALQHSDGPTLLEAVHYAGRIFEEGWEWM</sequence>
<dbReference type="Proteomes" id="UP001303222">
    <property type="component" value="Unassembled WGS sequence"/>
</dbReference>
<keyword evidence="2" id="KW-0732">Signal</keyword>
<name>A0AAN6NLB6_9PEZI</name>
<feature type="chain" id="PRO_5042916958" evidence="2">
    <location>
        <begin position="27"/>
        <end position="249"/>
    </location>
</feature>
<keyword evidence="4" id="KW-1185">Reference proteome</keyword>
<feature type="signal peptide" evidence="2">
    <location>
        <begin position="1"/>
        <end position="26"/>
    </location>
</feature>
<proteinExistence type="predicted"/>
<organism evidence="3 4">
    <name type="scientific">Pseudoneurospora amorphoporcata</name>
    <dbReference type="NCBI Taxonomy" id="241081"/>
    <lineage>
        <taxon>Eukaryota</taxon>
        <taxon>Fungi</taxon>
        <taxon>Dikarya</taxon>
        <taxon>Ascomycota</taxon>
        <taxon>Pezizomycotina</taxon>
        <taxon>Sordariomycetes</taxon>
        <taxon>Sordariomycetidae</taxon>
        <taxon>Sordariales</taxon>
        <taxon>Sordariaceae</taxon>
        <taxon>Pseudoneurospora</taxon>
    </lineage>
</organism>
<dbReference type="EMBL" id="MU859476">
    <property type="protein sequence ID" value="KAK3946903.1"/>
    <property type="molecule type" value="Genomic_DNA"/>
</dbReference>
<protein>
    <submittedName>
        <fullName evidence="3">Uncharacterized protein</fullName>
    </submittedName>
</protein>
<feature type="region of interest" description="Disordered" evidence="1">
    <location>
        <begin position="172"/>
        <end position="199"/>
    </location>
</feature>
<feature type="compositionally biased region" description="Basic and acidic residues" evidence="1">
    <location>
        <begin position="181"/>
        <end position="199"/>
    </location>
</feature>
<evidence type="ECO:0000256" key="1">
    <source>
        <dbReference type="SAM" id="MobiDB-lite"/>
    </source>
</evidence>
<gene>
    <name evidence="3" type="ORF">QBC32DRAFT_319466</name>
</gene>
<dbReference type="AlphaFoldDB" id="A0AAN6NLB6"/>